<dbReference type="InterPro" id="IPR051448">
    <property type="entry name" value="CdaR-like_regulators"/>
</dbReference>
<dbReference type="PANTHER" id="PTHR33744:SF7">
    <property type="entry name" value="PUCR FAMILY TRANSCRIPTIONAL REGULATOR"/>
    <property type="match status" value="1"/>
</dbReference>
<evidence type="ECO:0000259" key="2">
    <source>
        <dbReference type="Pfam" id="PF07905"/>
    </source>
</evidence>
<evidence type="ECO:0000256" key="1">
    <source>
        <dbReference type="ARBA" id="ARBA00006754"/>
    </source>
</evidence>
<dbReference type="Proteomes" id="UP001597493">
    <property type="component" value="Unassembled WGS sequence"/>
</dbReference>
<comment type="caution">
    <text evidence="5">The sequence shown here is derived from an EMBL/GenBank/DDBJ whole genome shotgun (WGS) entry which is preliminary data.</text>
</comment>
<dbReference type="InterPro" id="IPR009057">
    <property type="entry name" value="Homeodomain-like_sf"/>
</dbReference>
<dbReference type="Pfam" id="PF07905">
    <property type="entry name" value="PucR"/>
    <property type="match status" value="1"/>
</dbReference>
<dbReference type="EMBL" id="JBHUMY010000009">
    <property type="protein sequence ID" value="MFD2660594.1"/>
    <property type="molecule type" value="Genomic_DNA"/>
</dbReference>
<dbReference type="InterPro" id="IPR025736">
    <property type="entry name" value="PucR_C-HTH_dom"/>
</dbReference>
<sequence>MNRHTDLHIKDLLQRPVFRRAKWAAGISGGDRVVKWVHILEITNIAPFVSKHDLILSTGLWMKQDRRERLGYLEQLIRQEAAGLCVELGTSIDAIPEDVIAEAERHGFPLIVFEQPVRFVEITQDIHGLLINRQHRQLQYLEQFSRKFQQLTLQTTDIYACLRLLHEFTGKQTAYFSQAETHKFYPRVQAEQAGSLTSLFRKRLEGMADDKEPFAVDADSGGTGMQIHPVICFNQTLGHLALVQTGREDQTETQALILDIAAKAVATMLMRTMFIEERRLIGQSQLIRELIERRIDEEEQALARMGLRKTRMSAYYFIGGMLEIRYGSEEVRQEQMEADYQDMAVSLRALLRKHGLYSLIAVNEGRIYLLCAKEQIHSDSLAAMKQSLRRIVEELKKAPEEGEKGVALDAGFGKPQGRLVETYRSFREAEQTLEVTRAVPQMKDELFYDRLGLYQLLMAVPDRSLLDSYANEQLSLLQASDPDGQLQLLHTLDVYLDCRGSKQETADRLYIHRQTLYKRLEKLNELLGDFLEPHKRRSLELALLAYKLRGGSF</sequence>
<evidence type="ECO:0000313" key="5">
    <source>
        <dbReference type="EMBL" id="MFD2660594.1"/>
    </source>
</evidence>
<organism evidence="5 6">
    <name type="scientific">Paenibacillus thailandensis</name>
    <dbReference type="NCBI Taxonomy" id="393250"/>
    <lineage>
        <taxon>Bacteria</taxon>
        <taxon>Bacillati</taxon>
        <taxon>Bacillota</taxon>
        <taxon>Bacilli</taxon>
        <taxon>Bacillales</taxon>
        <taxon>Paenibacillaceae</taxon>
        <taxon>Paenibacillus</taxon>
    </lineage>
</organism>
<dbReference type="InterPro" id="IPR042070">
    <property type="entry name" value="PucR_C-HTH_sf"/>
</dbReference>
<name>A0ABW5QVV3_9BACL</name>
<keyword evidence="6" id="KW-1185">Reference proteome</keyword>
<comment type="similarity">
    <text evidence="1">Belongs to the CdaR family.</text>
</comment>
<dbReference type="RefSeq" id="WP_379272180.1">
    <property type="nucleotide sequence ID" value="NZ_JBHUGT010000028.1"/>
</dbReference>
<dbReference type="SUPFAM" id="SSF46689">
    <property type="entry name" value="Homeodomain-like"/>
    <property type="match status" value="1"/>
</dbReference>
<feature type="domain" description="Purine catabolism PurC-like" evidence="2">
    <location>
        <begin position="11"/>
        <end position="129"/>
    </location>
</feature>
<evidence type="ECO:0000313" key="6">
    <source>
        <dbReference type="Proteomes" id="UP001597493"/>
    </source>
</evidence>
<reference evidence="6" key="1">
    <citation type="journal article" date="2019" name="Int. J. Syst. Evol. Microbiol.">
        <title>The Global Catalogue of Microorganisms (GCM) 10K type strain sequencing project: providing services to taxonomists for standard genome sequencing and annotation.</title>
        <authorList>
            <consortium name="The Broad Institute Genomics Platform"/>
            <consortium name="The Broad Institute Genome Sequencing Center for Infectious Disease"/>
            <person name="Wu L."/>
            <person name="Ma J."/>
        </authorList>
    </citation>
    <scope>NUCLEOTIDE SEQUENCE [LARGE SCALE GENOMIC DNA]</scope>
    <source>
        <strain evidence="6">TISTR 1827</strain>
    </source>
</reference>
<dbReference type="PANTHER" id="PTHR33744">
    <property type="entry name" value="CARBOHYDRATE DIACID REGULATOR"/>
    <property type="match status" value="1"/>
</dbReference>
<gene>
    <name evidence="5" type="ORF">ACFSW5_10025</name>
</gene>
<feature type="domain" description="PucR C-terminal helix-turn-helix" evidence="3">
    <location>
        <begin position="488"/>
        <end position="545"/>
    </location>
</feature>
<dbReference type="Gene3D" id="1.10.10.2840">
    <property type="entry name" value="PucR C-terminal helix-turn-helix domain"/>
    <property type="match status" value="1"/>
</dbReference>
<protein>
    <submittedName>
        <fullName evidence="5">PucR family transcriptional regulator</fullName>
    </submittedName>
</protein>
<dbReference type="Pfam" id="PF13556">
    <property type="entry name" value="HTH_30"/>
    <property type="match status" value="1"/>
</dbReference>
<dbReference type="InterPro" id="IPR012914">
    <property type="entry name" value="PucR_dom"/>
</dbReference>
<proteinExistence type="inferred from homology"/>
<dbReference type="Pfam" id="PF17853">
    <property type="entry name" value="GGDEF_2"/>
    <property type="match status" value="1"/>
</dbReference>
<dbReference type="InterPro" id="IPR041522">
    <property type="entry name" value="CdaR_GGDEF"/>
</dbReference>
<evidence type="ECO:0000259" key="4">
    <source>
        <dbReference type="Pfam" id="PF17853"/>
    </source>
</evidence>
<accession>A0ABW5QVV3</accession>
<evidence type="ECO:0000259" key="3">
    <source>
        <dbReference type="Pfam" id="PF13556"/>
    </source>
</evidence>
<feature type="domain" description="CdaR GGDEF-like" evidence="4">
    <location>
        <begin position="339"/>
        <end position="435"/>
    </location>
</feature>